<dbReference type="PANTHER" id="PTHR37534">
    <property type="entry name" value="TRANSCRIPTIONAL ACTIVATOR PROTEIN UGA3"/>
    <property type="match status" value="1"/>
</dbReference>
<accession>L7JLP3</accession>
<evidence type="ECO:0000313" key="10">
    <source>
        <dbReference type="EMBL" id="ELQ68973.1"/>
    </source>
</evidence>
<dbReference type="PANTHER" id="PTHR37534:SF15">
    <property type="entry name" value="ZN(II)2CYS6 TRANSCRIPTION FACTOR (EUROFUNG)"/>
    <property type="match status" value="1"/>
</dbReference>
<dbReference type="Pfam" id="PF00172">
    <property type="entry name" value="Zn_clus"/>
    <property type="match status" value="1"/>
</dbReference>
<comment type="subcellular location">
    <subcellularLocation>
        <location evidence="1">Nucleus</location>
    </subcellularLocation>
</comment>
<evidence type="ECO:0000256" key="6">
    <source>
        <dbReference type="ARBA" id="ARBA00023242"/>
    </source>
</evidence>
<keyword evidence="8" id="KW-0732">Signal</keyword>
<feature type="region of interest" description="Disordered" evidence="7">
    <location>
        <begin position="734"/>
        <end position="753"/>
    </location>
</feature>
<evidence type="ECO:0000259" key="9">
    <source>
        <dbReference type="PROSITE" id="PS50048"/>
    </source>
</evidence>
<reference evidence="10" key="1">
    <citation type="journal article" date="2012" name="PLoS Genet.">
        <title>Comparative analysis of the genomes of two field isolates of the rice blast fungus Magnaporthe oryzae.</title>
        <authorList>
            <person name="Xue M."/>
            <person name="Yang J."/>
            <person name="Li Z."/>
            <person name="Hu S."/>
            <person name="Yao N."/>
            <person name="Dean R.A."/>
            <person name="Zhao W."/>
            <person name="Shen M."/>
            <person name="Zhang H."/>
            <person name="Li C."/>
            <person name="Liu L."/>
            <person name="Cao L."/>
            <person name="Xu X."/>
            <person name="Xing Y."/>
            <person name="Hsiang T."/>
            <person name="Zhang Z."/>
            <person name="Xu J.R."/>
            <person name="Peng Y.L."/>
        </authorList>
    </citation>
    <scope>NUCLEOTIDE SEQUENCE [LARGE SCALE GENOMIC DNA]</scope>
    <source>
        <strain evidence="10">P131</strain>
    </source>
</reference>
<keyword evidence="2" id="KW-0862">Zinc</keyword>
<dbReference type="PROSITE" id="PS50048">
    <property type="entry name" value="ZN2_CY6_FUNGAL_2"/>
    <property type="match status" value="1"/>
</dbReference>
<evidence type="ECO:0000256" key="4">
    <source>
        <dbReference type="ARBA" id="ARBA00023125"/>
    </source>
</evidence>
<dbReference type="GO" id="GO:0000976">
    <property type="term" value="F:transcription cis-regulatory region binding"/>
    <property type="evidence" value="ECO:0007669"/>
    <property type="project" value="TreeGrafter"/>
</dbReference>
<feature type="chain" id="PRO_5003978905" description="Zn(2)-C6 fungal-type domain-containing protein" evidence="8">
    <location>
        <begin position="25"/>
        <end position="914"/>
    </location>
</feature>
<dbReference type="CDD" id="cd00067">
    <property type="entry name" value="GAL4"/>
    <property type="match status" value="1"/>
</dbReference>
<dbReference type="Gene3D" id="4.10.240.10">
    <property type="entry name" value="Zn(2)-C6 fungal-type DNA-binding domain"/>
    <property type="match status" value="1"/>
</dbReference>
<evidence type="ECO:0000256" key="2">
    <source>
        <dbReference type="ARBA" id="ARBA00022833"/>
    </source>
</evidence>
<protein>
    <recommendedName>
        <fullName evidence="9">Zn(2)-C6 fungal-type domain-containing protein</fullName>
    </recommendedName>
</protein>
<feature type="domain" description="Zn(2)-C6 fungal-type" evidence="9">
    <location>
        <begin position="227"/>
        <end position="257"/>
    </location>
</feature>
<dbReference type="SUPFAM" id="SSF57701">
    <property type="entry name" value="Zn2/Cys6 DNA-binding domain"/>
    <property type="match status" value="1"/>
</dbReference>
<proteinExistence type="predicted"/>
<evidence type="ECO:0000256" key="8">
    <source>
        <dbReference type="SAM" id="SignalP"/>
    </source>
</evidence>
<dbReference type="GO" id="GO:0008270">
    <property type="term" value="F:zinc ion binding"/>
    <property type="evidence" value="ECO:0007669"/>
    <property type="project" value="InterPro"/>
</dbReference>
<evidence type="ECO:0000256" key="3">
    <source>
        <dbReference type="ARBA" id="ARBA00023015"/>
    </source>
</evidence>
<dbReference type="InterPro" id="IPR001138">
    <property type="entry name" value="Zn2Cys6_DnaBD"/>
</dbReference>
<keyword evidence="3" id="KW-0805">Transcription regulation</keyword>
<dbReference type="GO" id="GO:0005634">
    <property type="term" value="C:nucleus"/>
    <property type="evidence" value="ECO:0007669"/>
    <property type="project" value="UniProtKB-SubCell"/>
</dbReference>
<gene>
    <name evidence="10" type="ORF">OOW_P131scaffold00199g5</name>
</gene>
<dbReference type="PRINTS" id="PR00755">
    <property type="entry name" value="AFLATOXINBRP"/>
</dbReference>
<evidence type="ECO:0000256" key="5">
    <source>
        <dbReference type="ARBA" id="ARBA00023163"/>
    </source>
</evidence>
<dbReference type="InterPro" id="IPR021858">
    <property type="entry name" value="Fun_TF"/>
</dbReference>
<dbReference type="SMART" id="SM00066">
    <property type="entry name" value="GAL4"/>
    <property type="match status" value="1"/>
</dbReference>
<dbReference type="EMBL" id="JH794839">
    <property type="protein sequence ID" value="ELQ68973.1"/>
    <property type="molecule type" value="Genomic_DNA"/>
</dbReference>
<dbReference type="GO" id="GO:0000981">
    <property type="term" value="F:DNA-binding transcription factor activity, RNA polymerase II-specific"/>
    <property type="evidence" value="ECO:0007669"/>
    <property type="project" value="InterPro"/>
</dbReference>
<keyword evidence="4" id="KW-0238">DNA-binding</keyword>
<feature type="signal peptide" evidence="8">
    <location>
        <begin position="1"/>
        <end position="24"/>
    </location>
</feature>
<dbReference type="InterPro" id="IPR036864">
    <property type="entry name" value="Zn2-C6_fun-type_DNA-bd_sf"/>
</dbReference>
<dbReference type="Pfam" id="PF11951">
    <property type="entry name" value="Fungal_trans_2"/>
    <property type="match status" value="1"/>
</dbReference>
<dbReference type="AlphaFoldDB" id="L7JLP3"/>
<keyword evidence="6" id="KW-0539">Nucleus</keyword>
<feature type="compositionally biased region" description="Basic and acidic residues" evidence="7">
    <location>
        <begin position="734"/>
        <end position="751"/>
    </location>
</feature>
<dbReference type="GO" id="GO:0045944">
    <property type="term" value="P:positive regulation of transcription by RNA polymerase II"/>
    <property type="evidence" value="ECO:0007669"/>
    <property type="project" value="TreeGrafter"/>
</dbReference>
<evidence type="ECO:0000256" key="1">
    <source>
        <dbReference type="ARBA" id="ARBA00004123"/>
    </source>
</evidence>
<organism>
    <name type="scientific">Pyricularia oryzae (strain P131)</name>
    <name type="common">Rice blast fungus</name>
    <name type="synonym">Magnaporthe oryzae</name>
    <dbReference type="NCBI Taxonomy" id="1143193"/>
    <lineage>
        <taxon>Eukaryota</taxon>
        <taxon>Fungi</taxon>
        <taxon>Dikarya</taxon>
        <taxon>Ascomycota</taxon>
        <taxon>Pezizomycotina</taxon>
        <taxon>Sordariomycetes</taxon>
        <taxon>Sordariomycetidae</taxon>
        <taxon>Magnaporthales</taxon>
        <taxon>Pyriculariaceae</taxon>
        <taxon>Pyricularia</taxon>
    </lineage>
</organism>
<name>L7JLP3_PYRO1</name>
<keyword evidence="5" id="KW-0804">Transcription</keyword>
<evidence type="ECO:0000256" key="7">
    <source>
        <dbReference type="SAM" id="MobiDB-lite"/>
    </source>
</evidence>
<sequence>MYAKRGFVFFFFFFFFFFFWPTEQVKSSIDIEGRLDPCLLDAETASYRTAPRGGVFHTATVAPRTQLKISRHRSVWRFQIEQATARLPVRDRQRASAGRLATGHVPGLGYVPRVFTQRSTHPSGDASNRDAAIFLNTPFSGTIENTEVASIVPRYRHMSTWPTPQISPRLDRQVPHHSPPMFHRNPPGAQGMPSDDLRGAVAPQFAIMLLFTKLAAPKAPKRRSRAGCTSCKERKKKCNEERPQCSRCAERGSSCVYEPVRPRQRRKRDSFITSLADASTNGSHQHEAEEDDHGARFDRFDACEDHLSQHQRVSHDWGHQPWQASMPDSFDDDLIFSPLDDTFDPNVLLAAAPLETSSVIINPDEDFTGPLSSTTQPRVLRYEEDDDDGEEEIDIGGGGAGLIGIKHDRRSSFTSTTTVATNTTAGNTIFSTDLTICSPATVRSPLLEFTCPSFSEFSENPRQRSLVDHFCNVLSHLIVFREETGNPFQQLVLPLMRGGGGGGNNSPVADAVFALAGAHLEHRGVDVKGGEKSLYFHHRAIQGLAGLIRMHNAGVNRNEVLAAIMLLIYYEVLVQRGRSNIVEGHLKGALTVMCSNPEPLDSTGIFLERAFRFYDVIAALSFGTAPLSTAPAAGCLVPFPISAPTATSTLNNVDSLLGMATTLWPIIHRLSALLPLKTDVANARDAGHNGKVAVLRTEFETTVGAVEAALLGWTPNLPTGWVLHESDPTKLVEDTTAAKDENSTGEEKRSGGDSARLHSILNNALAYRNSALVYLYRTVLSHPRDHPLVQRHANLSLRHCAATVEHQGPMGALLWPLFVAACEAVTGADRDTARTAFAAIDKRQGMTNIERAWDIVQEVWRRAEGGTEETVRGEGVRSDTSPAQLSMACSRELKGTADMWRVVSKEMGVNIVFG</sequence>
<dbReference type="PROSITE" id="PS00463">
    <property type="entry name" value="ZN2_CY6_FUNGAL_1"/>
    <property type="match status" value="1"/>
</dbReference>